<dbReference type="Gene3D" id="2.30.30.390">
    <property type="entry name" value="Hemimethylated DNA-binding domain"/>
    <property type="match status" value="1"/>
</dbReference>
<proteinExistence type="predicted"/>
<dbReference type="PROSITE" id="PS50181">
    <property type="entry name" value="FBOX"/>
    <property type="match status" value="1"/>
</dbReference>
<dbReference type="SMART" id="SM00256">
    <property type="entry name" value="FBOX"/>
    <property type="match status" value="1"/>
</dbReference>
<dbReference type="InterPro" id="IPR001810">
    <property type="entry name" value="F-box_dom"/>
</dbReference>
<comment type="caution">
    <text evidence="2">The sequence shown here is derived from an EMBL/GenBank/DDBJ whole genome shotgun (WGS) entry which is preliminary data.</text>
</comment>
<organism evidence="2 3">
    <name type="scientific">Alectoria fallacina</name>
    <dbReference type="NCBI Taxonomy" id="1903189"/>
    <lineage>
        <taxon>Eukaryota</taxon>
        <taxon>Fungi</taxon>
        <taxon>Dikarya</taxon>
        <taxon>Ascomycota</taxon>
        <taxon>Pezizomycotina</taxon>
        <taxon>Lecanoromycetes</taxon>
        <taxon>OSLEUM clade</taxon>
        <taxon>Lecanoromycetidae</taxon>
        <taxon>Lecanorales</taxon>
        <taxon>Lecanorineae</taxon>
        <taxon>Parmeliaceae</taxon>
        <taxon>Alectoria</taxon>
    </lineage>
</organism>
<dbReference type="NCBIfam" id="TIGR02097">
    <property type="entry name" value="yccV"/>
    <property type="match status" value="1"/>
</dbReference>
<dbReference type="Pfam" id="PF13369">
    <property type="entry name" value="Transglut_core2"/>
    <property type="match status" value="1"/>
</dbReference>
<dbReference type="InterPro" id="IPR036623">
    <property type="entry name" value="Hemimethylated_DNA-bd_sf"/>
</dbReference>
<name>A0A8H3F6C8_9LECA</name>
<dbReference type="SMART" id="SM00992">
    <property type="entry name" value="YccV-like"/>
    <property type="match status" value="1"/>
</dbReference>
<dbReference type="GO" id="GO:0003677">
    <property type="term" value="F:DNA binding"/>
    <property type="evidence" value="ECO:0007669"/>
    <property type="project" value="InterPro"/>
</dbReference>
<gene>
    <name evidence="2" type="ORF">ALECFALPRED_000702</name>
</gene>
<dbReference type="EMBL" id="CAJPDR010000112">
    <property type="protein sequence ID" value="CAF9918528.1"/>
    <property type="molecule type" value="Genomic_DNA"/>
</dbReference>
<evidence type="ECO:0000313" key="3">
    <source>
        <dbReference type="Proteomes" id="UP000664203"/>
    </source>
</evidence>
<dbReference type="Proteomes" id="UP000664203">
    <property type="component" value="Unassembled WGS sequence"/>
</dbReference>
<dbReference type="InterPro" id="IPR011722">
    <property type="entry name" value="Hemimethylated_DNA-bd_dom"/>
</dbReference>
<dbReference type="Pfam" id="PF12937">
    <property type="entry name" value="F-box-like"/>
    <property type="match status" value="1"/>
</dbReference>
<keyword evidence="3" id="KW-1185">Reference proteome</keyword>
<protein>
    <recommendedName>
        <fullName evidence="1">F-box domain-containing protein</fullName>
    </recommendedName>
</protein>
<dbReference type="SUPFAM" id="SSF141255">
    <property type="entry name" value="YccV-like"/>
    <property type="match status" value="1"/>
</dbReference>
<dbReference type="OrthoDB" id="28868at2759"/>
<dbReference type="InterPro" id="IPR036047">
    <property type="entry name" value="F-box-like_dom_sf"/>
</dbReference>
<accession>A0A8H3F6C8</accession>
<sequence>MAVTLNELPIEVLDQIISYISPSSVPTIQTVSRKFNNLPQPLLWRYHCRTQFKYWSPEHDLRQKLLEAVVETDWKKLFSHRFCIDRSITRDIDGILASQRNRIEKAERIMGHGYDAKDALLRHLNVGDDAEDVLARRFYTDAVLGGLHRSMAIREWAKLNDGEVVPLERALAAFDMFVLREREGDFHDVATRLDRIAQQVCSQNPRFMDQSPQQKAIALAEFLRRNDWTGISGKSHYHDLQNNFIGIALQNEPHPSLPLVSVAIYCCVAQRLGIDAQPCGFPFHMLAIIKPSPGRTLDGRHTVSGTSSEPMYMDPFRSNQEVYVKDLRSQLERLGISPSNFPELLGVSSTAEIVRRSAKNIITSLQAIRRNHDAAHSFPNVDGAFYAAVWALLLLPEGSTITAGAQRANRLSHITELIEKHFLTDTWLIEKYILPLIEDGPQHGQLQKTIRVIRTTDHMPKNVKGRTSDSLRNVIYKVGQIFHHKRYHYKAIITGWDVECAATDDWMAHMGVHELQRGKYQGFYHVLAEDKSVRYVAEENIALVQEDPGEDLMALAGQHFKRWDGTNWVFVSNMRDEYLND</sequence>
<evidence type="ECO:0000259" key="1">
    <source>
        <dbReference type="PROSITE" id="PS50181"/>
    </source>
</evidence>
<evidence type="ECO:0000313" key="2">
    <source>
        <dbReference type="EMBL" id="CAF9918528.1"/>
    </source>
</evidence>
<dbReference type="PANTHER" id="PTHR31350">
    <property type="entry name" value="SI:DKEY-261L7.2"/>
    <property type="match status" value="1"/>
</dbReference>
<dbReference type="AlphaFoldDB" id="A0A8H3F6C8"/>
<dbReference type="SUPFAM" id="SSF81383">
    <property type="entry name" value="F-box domain"/>
    <property type="match status" value="1"/>
</dbReference>
<dbReference type="InterPro" id="IPR032698">
    <property type="entry name" value="SirB1_N"/>
</dbReference>
<dbReference type="Gene3D" id="1.20.1280.50">
    <property type="match status" value="1"/>
</dbReference>
<dbReference type="PANTHER" id="PTHR31350:SF27">
    <property type="entry name" value="HEMIMETHYLATED DNA-BINDING DOMAIN-CONTAINING PROTEIN"/>
    <property type="match status" value="1"/>
</dbReference>
<feature type="domain" description="F-box" evidence="1">
    <location>
        <begin position="2"/>
        <end position="47"/>
    </location>
</feature>
<reference evidence="2" key="1">
    <citation type="submission" date="2021-03" db="EMBL/GenBank/DDBJ databases">
        <authorList>
            <person name="Tagirdzhanova G."/>
        </authorList>
    </citation>
    <scope>NUCLEOTIDE SEQUENCE</scope>
</reference>
<dbReference type="Pfam" id="PF08755">
    <property type="entry name" value="YccV-like"/>
    <property type="match status" value="1"/>
</dbReference>